<evidence type="ECO:0000256" key="9">
    <source>
        <dbReference type="PROSITE-ProRule" id="PRU01248"/>
    </source>
</evidence>
<dbReference type="CDD" id="cd00801">
    <property type="entry name" value="INT_P4_C"/>
    <property type="match status" value="1"/>
</dbReference>
<reference evidence="11" key="1">
    <citation type="journal article" date="2021" name="Proc. Natl. Acad. Sci. U.S.A.">
        <title>A Catalog of Tens of Thousands of Viruses from Human Metagenomes Reveals Hidden Associations with Chronic Diseases.</title>
        <authorList>
            <person name="Tisza M.J."/>
            <person name="Buck C.B."/>
        </authorList>
    </citation>
    <scope>NUCLEOTIDE SEQUENCE</scope>
    <source>
        <strain evidence="11">CtvyM23</strain>
    </source>
</reference>
<evidence type="ECO:0000256" key="5">
    <source>
        <dbReference type="ARBA" id="ARBA00023125"/>
    </source>
</evidence>
<dbReference type="EMBL" id="BK014908">
    <property type="protein sequence ID" value="DAD81802.1"/>
    <property type="molecule type" value="Genomic_DNA"/>
</dbReference>
<keyword evidence="3" id="KW-0808">Transferase</keyword>
<keyword evidence="6" id="KW-0233">DNA recombination</keyword>
<sequence length="391" mass="45063">MAENVTDKMLVKLINTSIDKDRMITDITGLAVIIRKASNCNRIYFKFRKVKHGKRTDVPLGTYPEMSLNEARSKYFDALTAFKENSLVVVKKADTFEIAWKSFIDLKYKKIKSSTAEKYESNYRTHLFKLAKMQLKELTAEYILNFLQAYIHSGELGTANRLANVISNVLDFAVFQKKIPVNPIRGIEKYLPQAEVVHYDSFKLETLEQDMTQLFVDMQDCSKTIQLLLYMYFFTLLRSVELRSVKLSDINLDDCSMTVKTKTMSAFKVALCSQAMDIVKYLISVHKPINDYLFQGKTGMISENTLSKALKTNGYKDKLQVHGIRACGRQWLQTLPYAKESIIELCLSHVVGNKVQQAYNRSTYFDERKVLMQEWGNFIESCGDYKSLLQN</sequence>
<dbReference type="InterPro" id="IPR011010">
    <property type="entry name" value="DNA_brk_join_enz"/>
</dbReference>
<dbReference type="GO" id="GO:0044826">
    <property type="term" value="P:viral genome integration into host DNA"/>
    <property type="evidence" value="ECO:0007669"/>
    <property type="project" value="UniProtKB-KW"/>
</dbReference>
<dbReference type="PROSITE" id="PS51900">
    <property type="entry name" value="CB"/>
    <property type="match status" value="1"/>
</dbReference>
<dbReference type="Pfam" id="PF13356">
    <property type="entry name" value="Arm-DNA-bind_3"/>
    <property type="match status" value="1"/>
</dbReference>
<evidence type="ECO:0000256" key="7">
    <source>
        <dbReference type="ARBA" id="ARBA00023195"/>
    </source>
</evidence>
<proteinExistence type="inferred from homology"/>
<dbReference type="GO" id="GO:0016740">
    <property type="term" value="F:transferase activity"/>
    <property type="evidence" value="ECO:0007669"/>
    <property type="project" value="UniProtKB-KW"/>
</dbReference>
<dbReference type="Pfam" id="PF22022">
    <property type="entry name" value="Phage_int_M"/>
    <property type="match status" value="1"/>
</dbReference>
<dbReference type="InterPro" id="IPR044068">
    <property type="entry name" value="CB"/>
</dbReference>
<dbReference type="InterPro" id="IPR013762">
    <property type="entry name" value="Integrase-like_cat_sf"/>
</dbReference>
<dbReference type="SUPFAM" id="SSF56349">
    <property type="entry name" value="DNA breaking-rejoining enzymes"/>
    <property type="match status" value="1"/>
</dbReference>
<evidence type="ECO:0000256" key="2">
    <source>
        <dbReference type="ARBA" id="ARBA00016082"/>
    </source>
</evidence>
<dbReference type="InterPro" id="IPR038488">
    <property type="entry name" value="Integrase_DNA-bd_sf"/>
</dbReference>
<evidence type="ECO:0000256" key="8">
    <source>
        <dbReference type="ARBA" id="ARBA00023296"/>
    </source>
</evidence>
<dbReference type="GO" id="GO:0046718">
    <property type="term" value="P:symbiont entry into host cell"/>
    <property type="evidence" value="ECO:0007669"/>
    <property type="project" value="UniProtKB-KW"/>
</dbReference>
<evidence type="ECO:0000256" key="6">
    <source>
        <dbReference type="ARBA" id="ARBA00023172"/>
    </source>
</evidence>
<dbReference type="Gene3D" id="1.10.150.130">
    <property type="match status" value="1"/>
</dbReference>
<accession>A0A8S5MHS4</accession>
<name>A0A8S5MHS4_9CAUD</name>
<keyword evidence="7" id="KW-1179">Viral genome integration</keyword>
<feature type="domain" description="Core-binding (CB)" evidence="10">
    <location>
        <begin position="66"/>
        <end position="174"/>
    </location>
</feature>
<dbReference type="InterPro" id="IPR002104">
    <property type="entry name" value="Integrase_catalytic"/>
</dbReference>
<dbReference type="GO" id="GO:0003677">
    <property type="term" value="F:DNA binding"/>
    <property type="evidence" value="ECO:0007669"/>
    <property type="project" value="UniProtKB-UniRule"/>
</dbReference>
<dbReference type="Pfam" id="PF00589">
    <property type="entry name" value="Phage_integrase"/>
    <property type="match status" value="1"/>
</dbReference>
<dbReference type="GO" id="GO:0015074">
    <property type="term" value="P:DNA integration"/>
    <property type="evidence" value="ECO:0007669"/>
    <property type="project" value="UniProtKB-KW"/>
</dbReference>
<dbReference type="InterPro" id="IPR050808">
    <property type="entry name" value="Phage_Integrase"/>
</dbReference>
<dbReference type="InterPro" id="IPR010998">
    <property type="entry name" value="Integrase_recombinase_N"/>
</dbReference>
<dbReference type="Gene3D" id="1.10.443.10">
    <property type="entry name" value="Intergrase catalytic core"/>
    <property type="match status" value="1"/>
</dbReference>
<evidence type="ECO:0000256" key="4">
    <source>
        <dbReference type="ARBA" id="ARBA00022908"/>
    </source>
</evidence>
<keyword evidence="4" id="KW-0229">DNA integration</keyword>
<evidence type="ECO:0000256" key="3">
    <source>
        <dbReference type="ARBA" id="ARBA00022679"/>
    </source>
</evidence>
<protein>
    <recommendedName>
        <fullName evidence="2">Integrase</fullName>
    </recommendedName>
</protein>
<dbReference type="InterPro" id="IPR053876">
    <property type="entry name" value="Phage_int_M"/>
</dbReference>
<evidence type="ECO:0000256" key="1">
    <source>
        <dbReference type="ARBA" id="ARBA00008857"/>
    </source>
</evidence>
<dbReference type="GO" id="GO:0006310">
    <property type="term" value="P:DNA recombination"/>
    <property type="evidence" value="ECO:0007669"/>
    <property type="project" value="UniProtKB-KW"/>
</dbReference>
<dbReference type="GO" id="GO:0075713">
    <property type="term" value="P:establishment of integrated proviral latency"/>
    <property type="evidence" value="ECO:0007669"/>
    <property type="project" value="UniProtKB-KW"/>
</dbReference>
<dbReference type="Gene3D" id="3.30.160.390">
    <property type="entry name" value="Integrase, DNA-binding domain"/>
    <property type="match status" value="1"/>
</dbReference>
<evidence type="ECO:0000313" key="11">
    <source>
        <dbReference type="EMBL" id="DAD81802.1"/>
    </source>
</evidence>
<dbReference type="InterPro" id="IPR025166">
    <property type="entry name" value="Integrase_DNA_bind_dom"/>
</dbReference>
<dbReference type="PANTHER" id="PTHR30629">
    <property type="entry name" value="PROPHAGE INTEGRASE"/>
    <property type="match status" value="1"/>
</dbReference>
<comment type="similarity">
    <text evidence="1">Belongs to the 'phage' integrase family.</text>
</comment>
<evidence type="ECO:0000259" key="10">
    <source>
        <dbReference type="PROSITE" id="PS51900"/>
    </source>
</evidence>
<dbReference type="PANTHER" id="PTHR30629:SF6">
    <property type="entry name" value="PROPHAGE INTEGRASE INTA-RELATED"/>
    <property type="match status" value="1"/>
</dbReference>
<keyword evidence="5 9" id="KW-0238">DNA-binding</keyword>
<keyword evidence="8" id="KW-1160">Virus entry into host cell</keyword>
<organism evidence="11">
    <name type="scientific">Siphoviridae sp. ctvyM23</name>
    <dbReference type="NCBI Taxonomy" id="2826514"/>
    <lineage>
        <taxon>Viruses</taxon>
        <taxon>Duplodnaviria</taxon>
        <taxon>Heunggongvirae</taxon>
        <taxon>Uroviricota</taxon>
        <taxon>Caudoviricetes</taxon>
    </lineage>
</organism>